<evidence type="ECO:0000256" key="4">
    <source>
        <dbReference type="ARBA" id="ARBA00012682"/>
    </source>
</evidence>
<dbReference type="FunFam" id="3.55.40.20:FF:000007">
    <property type="entry name" value="Superoxide dismutase"/>
    <property type="match status" value="1"/>
</dbReference>
<dbReference type="InterPro" id="IPR019832">
    <property type="entry name" value="Mn/Fe_SOD_C"/>
</dbReference>
<evidence type="ECO:0000256" key="2">
    <source>
        <dbReference type="ARBA" id="ARBA00004229"/>
    </source>
</evidence>
<dbReference type="EC" id="1.15.1.1" evidence="4"/>
<organism evidence="13 14">
    <name type="scientific">Striga hermonthica</name>
    <name type="common">Purple witchweed</name>
    <name type="synonym">Buchnera hermonthica</name>
    <dbReference type="NCBI Taxonomy" id="68872"/>
    <lineage>
        <taxon>Eukaryota</taxon>
        <taxon>Viridiplantae</taxon>
        <taxon>Streptophyta</taxon>
        <taxon>Embryophyta</taxon>
        <taxon>Tracheophyta</taxon>
        <taxon>Spermatophyta</taxon>
        <taxon>Magnoliopsida</taxon>
        <taxon>eudicotyledons</taxon>
        <taxon>Gunneridae</taxon>
        <taxon>Pentapetalae</taxon>
        <taxon>asterids</taxon>
        <taxon>lamiids</taxon>
        <taxon>Lamiales</taxon>
        <taxon>Orobanchaceae</taxon>
        <taxon>Buchnereae</taxon>
        <taxon>Striga</taxon>
    </lineage>
</organism>
<dbReference type="GO" id="GO:0046872">
    <property type="term" value="F:metal ion binding"/>
    <property type="evidence" value="ECO:0007669"/>
    <property type="project" value="UniProtKB-KW"/>
</dbReference>
<dbReference type="PRINTS" id="PR01703">
    <property type="entry name" value="MNSODISMTASE"/>
</dbReference>
<dbReference type="InterPro" id="IPR001189">
    <property type="entry name" value="Mn/Fe_SOD"/>
</dbReference>
<dbReference type="EMBL" id="CACSLK010027773">
    <property type="protein sequence ID" value="CAA0829218.1"/>
    <property type="molecule type" value="Genomic_DNA"/>
</dbReference>
<dbReference type="GO" id="GO:0004784">
    <property type="term" value="F:superoxide dismutase activity"/>
    <property type="evidence" value="ECO:0007669"/>
    <property type="project" value="UniProtKB-EC"/>
</dbReference>
<dbReference type="OrthoDB" id="239262at2759"/>
<dbReference type="Pfam" id="PF00081">
    <property type="entry name" value="Sod_Fe_N"/>
    <property type="match status" value="1"/>
</dbReference>
<dbReference type="FunFam" id="1.10.287.990:FF:000002">
    <property type="entry name" value="Superoxide dismutase"/>
    <property type="match status" value="1"/>
</dbReference>
<evidence type="ECO:0000256" key="8">
    <source>
        <dbReference type="ARBA" id="ARBA00022946"/>
    </source>
</evidence>
<feature type="domain" description="Manganese/iron superoxide dismutase C-terminal" evidence="12">
    <location>
        <begin position="228"/>
        <end position="326"/>
    </location>
</feature>
<dbReference type="Proteomes" id="UP001153555">
    <property type="component" value="Unassembled WGS sequence"/>
</dbReference>
<evidence type="ECO:0000256" key="1">
    <source>
        <dbReference type="ARBA" id="ARBA00001962"/>
    </source>
</evidence>
<protein>
    <recommendedName>
        <fullName evidence="4">superoxide dismutase</fullName>
        <ecNumber evidence="4">1.15.1.1</ecNumber>
    </recommendedName>
</protein>
<dbReference type="AlphaFoldDB" id="A0A9N7N8Q2"/>
<evidence type="ECO:0000256" key="7">
    <source>
        <dbReference type="ARBA" id="ARBA00022723"/>
    </source>
</evidence>
<keyword evidence="6" id="KW-0934">Plastid</keyword>
<comment type="cofactor">
    <cofactor evidence="1">
        <name>Fe cation</name>
        <dbReference type="ChEBI" id="CHEBI:24875"/>
    </cofactor>
</comment>
<comment type="subcellular location">
    <subcellularLocation>
        <location evidence="2">Plastid</location>
        <location evidence="2">Chloroplast</location>
    </subcellularLocation>
</comment>
<accession>A0A9N7N8Q2</accession>
<evidence type="ECO:0000313" key="14">
    <source>
        <dbReference type="Proteomes" id="UP001153555"/>
    </source>
</evidence>
<comment type="similarity">
    <text evidence="3">Belongs to the iron/manganese superoxide dismutase family.</text>
</comment>
<evidence type="ECO:0000256" key="3">
    <source>
        <dbReference type="ARBA" id="ARBA00008714"/>
    </source>
</evidence>
<evidence type="ECO:0000313" key="13">
    <source>
        <dbReference type="EMBL" id="CAA0829218.1"/>
    </source>
</evidence>
<dbReference type="PANTHER" id="PTHR42769">
    <property type="entry name" value="SUPEROXIDE DISMUTASE"/>
    <property type="match status" value="1"/>
</dbReference>
<dbReference type="SUPFAM" id="SSF54719">
    <property type="entry name" value="Fe,Mn superoxide dismutase (SOD), C-terminal domain"/>
    <property type="match status" value="1"/>
</dbReference>
<dbReference type="SUPFAM" id="SSF46609">
    <property type="entry name" value="Fe,Mn superoxide dismutase (SOD), N-terminal domain"/>
    <property type="match status" value="1"/>
</dbReference>
<dbReference type="Gene3D" id="3.55.40.20">
    <property type="entry name" value="Iron/manganese superoxide dismutase, C-terminal domain"/>
    <property type="match status" value="1"/>
</dbReference>
<dbReference type="InterPro" id="IPR036314">
    <property type="entry name" value="SOD_C_sf"/>
</dbReference>
<gene>
    <name evidence="13" type="ORF">SHERM_24803</name>
</gene>
<keyword evidence="8" id="KW-0809">Transit peptide</keyword>
<evidence type="ECO:0000256" key="10">
    <source>
        <dbReference type="ARBA" id="ARBA00023004"/>
    </source>
</evidence>
<dbReference type="PROSITE" id="PS00088">
    <property type="entry name" value="SOD_MN"/>
    <property type="match status" value="1"/>
</dbReference>
<reference evidence="13" key="1">
    <citation type="submission" date="2019-12" db="EMBL/GenBank/DDBJ databases">
        <authorList>
            <person name="Scholes J."/>
        </authorList>
    </citation>
    <scope>NUCLEOTIDE SEQUENCE</scope>
</reference>
<evidence type="ECO:0000256" key="9">
    <source>
        <dbReference type="ARBA" id="ARBA00023002"/>
    </source>
</evidence>
<proteinExistence type="inferred from homology"/>
<keyword evidence="14" id="KW-1185">Reference proteome</keyword>
<evidence type="ECO:0000259" key="11">
    <source>
        <dbReference type="Pfam" id="PF00081"/>
    </source>
</evidence>
<dbReference type="PANTHER" id="PTHR42769:SF10">
    <property type="entry name" value="SUPEROXIDE DISMUTASE [FE] 3, CHLOROPLASTIC"/>
    <property type="match status" value="1"/>
</dbReference>
<dbReference type="Gene3D" id="1.10.287.990">
    <property type="entry name" value="Fe,Mn superoxide dismutase (SOD) domain"/>
    <property type="match status" value="1"/>
</dbReference>
<evidence type="ECO:0000256" key="6">
    <source>
        <dbReference type="ARBA" id="ARBA00022640"/>
    </source>
</evidence>
<dbReference type="InterPro" id="IPR019833">
    <property type="entry name" value="Mn/Fe_SOD_BS"/>
</dbReference>
<evidence type="ECO:0000259" key="12">
    <source>
        <dbReference type="Pfam" id="PF02777"/>
    </source>
</evidence>
<dbReference type="GO" id="GO:0042644">
    <property type="term" value="C:chloroplast nucleoid"/>
    <property type="evidence" value="ECO:0007669"/>
    <property type="project" value="TreeGrafter"/>
</dbReference>
<comment type="caution">
    <text evidence="13">The sequence shown here is derived from an EMBL/GenBank/DDBJ whole genome shotgun (WGS) entry which is preliminary data.</text>
</comment>
<dbReference type="InterPro" id="IPR019831">
    <property type="entry name" value="Mn/Fe_SOD_N"/>
</dbReference>
<name>A0A9N7N8Q2_STRHE</name>
<keyword evidence="10" id="KW-0408">Iron</keyword>
<keyword evidence="5" id="KW-0150">Chloroplast</keyword>
<keyword evidence="9" id="KW-0560">Oxidoreductase</keyword>
<feature type="domain" description="Manganese/iron superoxide dismutase N-terminal" evidence="11">
    <location>
        <begin position="132"/>
        <end position="216"/>
    </location>
</feature>
<keyword evidence="7" id="KW-0479">Metal-binding</keyword>
<sequence>MLRRPQVDGPAHLIYAQLHTHNQDKEKPVLLTPRNVPPFSRLPFPKHARAPTVLLNSKASILGRFWPVVLPPAVGLVTAATSHLVVLGLDVSLRESCFNFLKSSASLSHVGWGRRRETSHNNCRFTQVVSYYSLRSPPYKLDALEPYISQKTLEVHWGAHHRGYVEALNKQLAKNDVLYGYTMDELIRVTYNSGNPFPEFNNAAQVWNHDFFWESMQPGGGKMPTLGLLRQIEKDFSSFDNFKEKFIEAVLTSFASGWVWLVLKRNEKCLAIVKTSNAVNPLVWNDIPIICLDMWEHAYYLEYKNDRSKYVNAFMNHLVSWDAAAARMARAQAFVNLGEPKIPVA</sequence>
<dbReference type="Pfam" id="PF02777">
    <property type="entry name" value="Sod_Fe_C"/>
    <property type="match status" value="1"/>
</dbReference>
<dbReference type="InterPro" id="IPR036324">
    <property type="entry name" value="Mn/Fe_SOD_N_sf"/>
</dbReference>
<evidence type="ECO:0000256" key="5">
    <source>
        <dbReference type="ARBA" id="ARBA00022528"/>
    </source>
</evidence>